<feature type="region of interest" description="Disordered" evidence="1">
    <location>
        <begin position="421"/>
        <end position="441"/>
    </location>
</feature>
<organism evidence="4 5">
    <name type="scientific">Besnoitia besnoiti</name>
    <name type="common">Apicomplexan protozoan</name>
    <dbReference type="NCBI Taxonomy" id="94643"/>
    <lineage>
        <taxon>Eukaryota</taxon>
        <taxon>Sar</taxon>
        <taxon>Alveolata</taxon>
        <taxon>Apicomplexa</taxon>
        <taxon>Conoidasida</taxon>
        <taxon>Coccidia</taxon>
        <taxon>Eucoccidiorida</taxon>
        <taxon>Eimeriorina</taxon>
        <taxon>Sarcocystidae</taxon>
        <taxon>Besnoitia</taxon>
    </lineage>
</organism>
<accession>A0A2A9M830</accession>
<feature type="compositionally biased region" description="Low complexity" evidence="1">
    <location>
        <begin position="895"/>
        <end position="917"/>
    </location>
</feature>
<feature type="compositionally biased region" description="Basic and acidic residues" evidence="1">
    <location>
        <begin position="553"/>
        <end position="576"/>
    </location>
</feature>
<sequence length="937" mass="101815">MNQAAVLALLVFHFFTVVLPICLVLLHVLLGALFILFLVRVMPQGGNVAALVRGLMETDVAEATEGEGVPCSQPAAGPGDRDATAGENAFHALWRVLSVYRRTFRAERSPGDAGERRPQGGDEGRGVENARSSQIPGTAWERGLAGGPGSLPSPEHLLPYIPADAELVVNAGENEAATSLRRRKEDVYTKLHNVLLGLPPPIVTSVQPPPYALPLDALLFNPTASHTHLRFPRAQGHPLLLRQIFLHVPLSRREQRWLDALHVLLKQDFGEPFPPRSSAAKGTARAPRAERPLPEGREEATPPEKPKEGAETSELQTKPVDEGRPLGGERRASDRSTEAPTAAASPGRSASASRRDSGDVAGRQKREAGGAEAARPPEGQAEEESEDIFSDKAESAEAGARRRGSSEDFSCFLRSLDRQWTTTPLAEGETASLQGDQDDDDFESFIEAVELSRATCSSAAHAAAHRGMGSKEKKGAGKGDAPAPYPSLLEPALLRVLWLIFRKQSRKFAPPGPPESSADHHPASPLGATPAAQAHKKDEPLPSGASRASKVILTRDEEARRAEGAAEDERPHRAGEGRASSAAREGRGTGLKAGEAKGTDGRYADSGMTEEEEVAEARELAREAAAHVGKMVAFRREVFPLSDRETALAKDLQKGLLYWCGRDVAMRPVLVLNLLKLDAEVMELSRFLRLLLFVFEWGLRYLMVPGKVETCVVLLDLREVSLWSLPYSCLQTLVQTLTLQYPFRLRKMFVLHDSRLINGMWNLAKAFLTDVQQAKVATFKVEKGKQNPQLTEELLHLVHPSQLEAKFGGTRPNIADDFYPFPLAPPEPLLRRSKTGAVCKQASDLLTSFGVTWDGGCRLPVQWSTVVAAAILRSPAVRQQSHLVHLASAASLNSWSSASPSALPSRAERSSSLLSARDAPEAEAPEERNEKSQTRRC</sequence>
<dbReference type="VEuPathDB" id="ToxoDB:BESB_072310"/>
<dbReference type="OrthoDB" id="7777654at2759"/>
<evidence type="ECO:0000256" key="1">
    <source>
        <dbReference type="SAM" id="MobiDB-lite"/>
    </source>
</evidence>
<dbReference type="InterPro" id="IPR001251">
    <property type="entry name" value="CRAL-TRIO_dom"/>
</dbReference>
<feature type="region of interest" description="Disordered" evidence="1">
    <location>
        <begin position="269"/>
        <end position="407"/>
    </location>
</feature>
<feature type="compositionally biased region" description="Basic and acidic residues" evidence="1">
    <location>
        <begin position="319"/>
        <end position="337"/>
    </location>
</feature>
<dbReference type="PANTHER" id="PTHR46818">
    <property type="entry name" value="DOMAIN-CONTAINING PROTEIN, PUTATIVE-RELATED"/>
    <property type="match status" value="1"/>
</dbReference>
<keyword evidence="2" id="KW-0812">Transmembrane</keyword>
<gene>
    <name evidence="4" type="ORF">BESB_072310</name>
</gene>
<feature type="compositionally biased region" description="Basic and acidic residues" evidence="1">
    <location>
        <begin position="925"/>
        <end position="937"/>
    </location>
</feature>
<proteinExistence type="predicted"/>
<feature type="region of interest" description="Disordered" evidence="1">
    <location>
        <begin position="108"/>
        <end position="148"/>
    </location>
</feature>
<feature type="transmembrane region" description="Helical" evidence="2">
    <location>
        <begin position="6"/>
        <end position="39"/>
    </location>
</feature>
<dbReference type="SUPFAM" id="SSF52087">
    <property type="entry name" value="CRAL/TRIO domain"/>
    <property type="match status" value="1"/>
</dbReference>
<dbReference type="PANTHER" id="PTHR46818:SF1">
    <property type="entry name" value="CHROMOSOME UNDETERMINED SCAFFOLD_125, WHOLE GENOME SHOTGUN SEQUENCE"/>
    <property type="match status" value="1"/>
</dbReference>
<feature type="region of interest" description="Disordered" evidence="1">
    <location>
        <begin position="895"/>
        <end position="937"/>
    </location>
</feature>
<evidence type="ECO:0000313" key="4">
    <source>
        <dbReference type="EMBL" id="PFH34079.1"/>
    </source>
</evidence>
<feature type="compositionally biased region" description="Low complexity" evidence="1">
    <location>
        <begin position="339"/>
        <end position="352"/>
    </location>
</feature>
<feature type="compositionally biased region" description="Basic and acidic residues" evidence="1">
    <location>
        <begin position="108"/>
        <end position="128"/>
    </location>
</feature>
<feature type="compositionally biased region" description="Low complexity" evidence="1">
    <location>
        <begin position="370"/>
        <end position="379"/>
    </location>
</feature>
<feature type="compositionally biased region" description="Basic and acidic residues" evidence="1">
    <location>
        <begin position="594"/>
        <end position="603"/>
    </location>
</feature>
<dbReference type="STRING" id="94643.A0A2A9M830"/>
<name>A0A2A9M830_BESBE</name>
<dbReference type="EMBL" id="NWUJ01000007">
    <property type="protein sequence ID" value="PFH34079.1"/>
    <property type="molecule type" value="Genomic_DNA"/>
</dbReference>
<feature type="region of interest" description="Disordered" evidence="1">
    <location>
        <begin position="462"/>
        <end position="485"/>
    </location>
</feature>
<keyword evidence="2" id="KW-1133">Transmembrane helix</keyword>
<protein>
    <submittedName>
        <fullName evidence="4">CRAL/TRIO domain-containing protein</fullName>
    </submittedName>
</protein>
<dbReference type="KEGG" id="bbes:BESB_072310"/>
<feature type="region of interest" description="Disordered" evidence="1">
    <location>
        <begin position="64"/>
        <end position="83"/>
    </location>
</feature>
<comment type="caution">
    <text evidence="4">The sequence shown here is derived from an EMBL/GenBank/DDBJ whole genome shotgun (WGS) entry which is preliminary data.</text>
</comment>
<dbReference type="SMART" id="SM00516">
    <property type="entry name" value="SEC14"/>
    <property type="match status" value="1"/>
</dbReference>
<dbReference type="AlphaFoldDB" id="A0A2A9M830"/>
<dbReference type="Proteomes" id="UP000224006">
    <property type="component" value="Unassembled WGS sequence"/>
</dbReference>
<keyword evidence="2" id="KW-0472">Membrane</keyword>
<evidence type="ECO:0000259" key="3">
    <source>
        <dbReference type="PROSITE" id="PS50191"/>
    </source>
</evidence>
<dbReference type="RefSeq" id="XP_029218088.1">
    <property type="nucleotide sequence ID" value="XM_029365604.1"/>
</dbReference>
<feature type="compositionally biased region" description="Basic and acidic residues" evidence="1">
    <location>
        <begin position="353"/>
        <end position="369"/>
    </location>
</feature>
<keyword evidence="5" id="KW-1185">Reference proteome</keyword>
<feature type="compositionally biased region" description="Basic and acidic residues" evidence="1">
    <location>
        <begin position="287"/>
        <end position="310"/>
    </location>
</feature>
<dbReference type="CDD" id="cd00170">
    <property type="entry name" value="SEC14"/>
    <property type="match status" value="1"/>
</dbReference>
<dbReference type="InterPro" id="IPR036865">
    <property type="entry name" value="CRAL-TRIO_dom_sf"/>
</dbReference>
<reference evidence="4 5" key="1">
    <citation type="submission" date="2017-09" db="EMBL/GenBank/DDBJ databases">
        <title>Genome sequencing of Besnoitia besnoiti strain Bb-Ger1.</title>
        <authorList>
            <person name="Schares G."/>
            <person name="Venepally P."/>
            <person name="Lorenzi H.A."/>
        </authorList>
    </citation>
    <scope>NUCLEOTIDE SEQUENCE [LARGE SCALE GENOMIC DNA]</scope>
    <source>
        <strain evidence="4 5">Bb-Ger1</strain>
    </source>
</reference>
<dbReference type="Pfam" id="PF00650">
    <property type="entry name" value="CRAL_TRIO"/>
    <property type="match status" value="1"/>
</dbReference>
<dbReference type="GeneID" id="40312157"/>
<feature type="domain" description="CRAL-TRIO" evidence="3">
    <location>
        <begin position="645"/>
        <end position="815"/>
    </location>
</feature>
<feature type="region of interest" description="Disordered" evidence="1">
    <location>
        <begin position="508"/>
        <end position="607"/>
    </location>
</feature>
<evidence type="ECO:0000256" key="2">
    <source>
        <dbReference type="SAM" id="Phobius"/>
    </source>
</evidence>
<evidence type="ECO:0000313" key="5">
    <source>
        <dbReference type="Proteomes" id="UP000224006"/>
    </source>
</evidence>
<dbReference type="PROSITE" id="PS50191">
    <property type="entry name" value="CRAL_TRIO"/>
    <property type="match status" value="1"/>
</dbReference>
<dbReference type="Gene3D" id="3.40.525.10">
    <property type="entry name" value="CRAL-TRIO lipid binding domain"/>
    <property type="match status" value="1"/>
</dbReference>